<keyword evidence="1" id="KW-0175">Coiled coil</keyword>
<dbReference type="EMBL" id="JAUIZM010000011">
    <property type="protein sequence ID" value="KAK1355323.1"/>
    <property type="molecule type" value="Genomic_DNA"/>
</dbReference>
<name>A0AAD8M0R6_9APIA</name>
<evidence type="ECO:0000256" key="1">
    <source>
        <dbReference type="SAM" id="Coils"/>
    </source>
</evidence>
<dbReference type="PANTHER" id="PTHR21596:SF82">
    <property type="entry name" value="FACTOR OF DNA METHYLATION 5-LIKE"/>
    <property type="match status" value="1"/>
</dbReference>
<gene>
    <name evidence="3" type="ORF">POM88_048579</name>
</gene>
<keyword evidence="4" id="KW-1185">Reference proteome</keyword>
<proteinExistence type="predicted"/>
<dbReference type="InterPro" id="IPR005379">
    <property type="entry name" value="FDM1-5/IDN2_XH"/>
</dbReference>
<dbReference type="GO" id="GO:0080188">
    <property type="term" value="P:gene silencing by siRNA-directed DNA methylation"/>
    <property type="evidence" value="ECO:0007669"/>
    <property type="project" value="InterPro"/>
</dbReference>
<feature type="coiled-coil region" evidence="1">
    <location>
        <begin position="97"/>
        <end position="171"/>
    </location>
</feature>
<protein>
    <submittedName>
        <fullName evidence="3">XH domain-containing protein</fullName>
    </submittedName>
</protein>
<feature type="domain" description="Factor of DNA methylation 1-5/IDN2" evidence="2">
    <location>
        <begin position="209"/>
        <end position="339"/>
    </location>
</feature>
<comment type="caution">
    <text evidence="3">The sequence shown here is derived from an EMBL/GenBank/DDBJ whole genome shotgun (WGS) entry which is preliminary data.</text>
</comment>
<evidence type="ECO:0000313" key="3">
    <source>
        <dbReference type="EMBL" id="KAK1355323.1"/>
    </source>
</evidence>
<dbReference type="PANTHER" id="PTHR21596">
    <property type="entry name" value="RIBONUCLEASE P SUBUNIT P38"/>
    <property type="match status" value="1"/>
</dbReference>
<dbReference type="AlphaFoldDB" id="A0AAD8M0R6"/>
<dbReference type="Pfam" id="PF03469">
    <property type="entry name" value="XH"/>
    <property type="match status" value="1"/>
</dbReference>
<reference evidence="3" key="2">
    <citation type="submission" date="2023-05" db="EMBL/GenBank/DDBJ databases">
        <authorList>
            <person name="Schelkunov M.I."/>
        </authorList>
    </citation>
    <scope>NUCLEOTIDE SEQUENCE</scope>
    <source>
        <strain evidence="3">Hsosn_3</strain>
        <tissue evidence="3">Leaf</tissue>
    </source>
</reference>
<dbReference type="Proteomes" id="UP001237642">
    <property type="component" value="Unassembled WGS sequence"/>
</dbReference>
<organism evidence="3 4">
    <name type="scientific">Heracleum sosnowskyi</name>
    <dbReference type="NCBI Taxonomy" id="360622"/>
    <lineage>
        <taxon>Eukaryota</taxon>
        <taxon>Viridiplantae</taxon>
        <taxon>Streptophyta</taxon>
        <taxon>Embryophyta</taxon>
        <taxon>Tracheophyta</taxon>
        <taxon>Spermatophyta</taxon>
        <taxon>Magnoliopsida</taxon>
        <taxon>eudicotyledons</taxon>
        <taxon>Gunneridae</taxon>
        <taxon>Pentapetalae</taxon>
        <taxon>asterids</taxon>
        <taxon>campanulids</taxon>
        <taxon>Apiales</taxon>
        <taxon>Apiaceae</taxon>
        <taxon>Apioideae</taxon>
        <taxon>apioid superclade</taxon>
        <taxon>Tordylieae</taxon>
        <taxon>Tordyliinae</taxon>
        <taxon>Heracleum</taxon>
    </lineage>
</organism>
<reference evidence="3" key="1">
    <citation type="submission" date="2023-02" db="EMBL/GenBank/DDBJ databases">
        <title>Genome of toxic invasive species Heracleum sosnowskyi carries increased number of genes despite the absence of recent whole-genome duplications.</title>
        <authorList>
            <person name="Schelkunov M."/>
            <person name="Shtratnikova V."/>
            <person name="Makarenko M."/>
            <person name="Klepikova A."/>
            <person name="Omelchenko D."/>
            <person name="Novikova G."/>
            <person name="Obukhova E."/>
            <person name="Bogdanov V."/>
            <person name="Penin A."/>
            <person name="Logacheva M."/>
        </authorList>
    </citation>
    <scope>NUCLEOTIDE SEQUENCE</scope>
    <source>
        <strain evidence="3">Hsosn_3</strain>
        <tissue evidence="3">Leaf</tissue>
    </source>
</reference>
<dbReference type="InterPro" id="IPR045177">
    <property type="entry name" value="FDM1-5/IDN2"/>
</dbReference>
<sequence>MEKDTVEELRQARRLVVSLAKEVDFKNQKLWELERKFNEASTALGRMIAEKDKLHESFAEEMRKMQFIEQKSEQLKYESECKIKKIQSNGVENEKLIQDLFYKQKELEQQKTELEKREAEFEVERKKFLAEKEKLKSQVPLEGDYNMTFQIEDLMSELAEKAEELNDMEVLNQTLILKEHMSNDQLQEARKELLSVLPDLADSSVVGVKRMGEVDQKPFQDVCFQKFSRDEAEMRSMELSSLWQIKVNNSNWHPFKQVFKDEKLQLQEMIDENDQQLQELRTQWGDAPYESVVKALMELNEYNPSGRYVVSELWNYKECRKATLKEVIVCLVHQLKTLKSLKRRR</sequence>
<accession>A0AAD8M0R6</accession>
<evidence type="ECO:0000259" key="2">
    <source>
        <dbReference type="Pfam" id="PF03469"/>
    </source>
</evidence>
<evidence type="ECO:0000313" key="4">
    <source>
        <dbReference type="Proteomes" id="UP001237642"/>
    </source>
</evidence>